<dbReference type="Proteomes" id="UP000594262">
    <property type="component" value="Unplaced"/>
</dbReference>
<keyword evidence="1" id="KW-1133">Transmembrane helix</keyword>
<dbReference type="GeneID" id="136803670"/>
<feature type="transmembrane region" description="Helical" evidence="1">
    <location>
        <begin position="84"/>
        <end position="106"/>
    </location>
</feature>
<keyword evidence="1" id="KW-0812">Transmembrane</keyword>
<proteinExistence type="predicted"/>
<dbReference type="RefSeq" id="XP_066916492.1">
    <property type="nucleotide sequence ID" value="XM_067060391.1"/>
</dbReference>
<feature type="transmembrane region" description="Helical" evidence="1">
    <location>
        <begin position="159"/>
        <end position="181"/>
    </location>
</feature>
<protein>
    <submittedName>
        <fullName evidence="2">Uncharacterized protein</fullName>
    </submittedName>
</protein>
<keyword evidence="3" id="KW-1185">Reference proteome</keyword>
<evidence type="ECO:0000313" key="2">
    <source>
        <dbReference type="EnsemblMetazoa" id="CLYHEMP024275.1"/>
    </source>
</evidence>
<dbReference type="AlphaFoldDB" id="A0A7M5XIS6"/>
<keyword evidence="1" id="KW-0472">Membrane</keyword>
<feature type="transmembrane region" description="Helical" evidence="1">
    <location>
        <begin position="118"/>
        <end position="139"/>
    </location>
</feature>
<accession>A0A7M5XIS6</accession>
<dbReference type="Gene3D" id="1.20.140.150">
    <property type="match status" value="1"/>
</dbReference>
<evidence type="ECO:0000256" key="1">
    <source>
        <dbReference type="SAM" id="Phobius"/>
    </source>
</evidence>
<sequence length="339" mass="37337">MHFLGFCVSFGLLFLAWIFILAGVASDSWWLRADGLIKAGLWEQCFKEHDYCQPYGSKTDGTIKKLSGTSDQDNTNNLNVVRGLALFSFIVLSIAGLLLGFFIFALKFKSTTEIGRRLQIALTAIIFLSGITGLSGALVATDYTSIFGEHVEMKLSGSWISMLMGCLLVLVTGIVFVISLINDRVKEASKSDVPTFSIESEDATTTKIPSRVSSRKASKVSANLSMNSFHQTFDGLHETKDIEDGTCSNHSDEPENEYTIPDVDEMLAPYEQLTDPNNGENGKGDFSIGKLSDFSSEPLPMSSIDENDIGLTNHNRSTSFENMLYADNMIHQTEIKETE</sequence>
<reference evidence="2" key="1">
    <citation type="submission" date="2021-01" db="UniProtKB">
        <authorList>
            <consortium name="EnsemblMetazoa"/>
        </authorList>
    </citation>
    <scope>IDENTIFICATION</scope>
</reference>
<organism evidence="2 3">
    <name type="scientific">Clytia hemisphaerica</name>
    <dbReference type="NCBI Taxonomy" id="252671"/>
    <lineage>
        <taxon>Eukaryota</taxon>
        <taxon>Metazoa</taxon>
        <taxon>Cnidaria</taxon>
        <taxon>Hydrozoa</taxon>
        <taxon>Hydroidolina</taxon>
        <taxon>Leptothecata</taxon>
        <taxon>Obeliida</taxon>
        <taxon>Clytiidae</taxon>
        <taxon>Clytia</taxon>
    </lineage>
</organism>
<dbReference type="EnsemblMetazoa" id="CLYHEMT024275.1">
    <property type="protein sequence ID" value="CLYHEMP024275.1"/>
    <property type="gene ID" value="CLYHEMG024275"/>
</dbReference>
<name>A0A7M5XIS6_9CNID</name>
<evidence type="ECO:0000313" key="3">
    <source>
        <dbReference type="Proteomes" id="UP000594262"/>
    </source>
</evidence>